<sequence length="350" mass="39195">MNNSWLRSLLTANDSILKAIEVLNNEIIKVVLVVDDESRLLGTITDGDIRRGILRGVSLASSVSEIMFTTPVAAPLGTSKKILAKMMHDKAITSIPLIENGKVVDLQTLSSVSKKFEHLNPVFLMAGGFGTRLRPLTDNYPKPLLNVGGRPILETILLSFIRAGFVNFYISVFYKPELIRAHFGDGSKWGVNIQYIEENQPLGTGGALSLLPKDLPELPLIMMNGDILTNVDFERLLEFHNDNSAMATMCVRDYEYQVPYGVITGDGHHILSMEEKPVQRFFVNAGIYVLTPELVRKVEANTRIDMPTLLQIVIEENKEVLMFPIHEYWLDIGRLDDFDRAQADIVRLGI</sequence>
<evidence type="ECO:0000259" key="2">
    <source>
        <dbReference type="PROSITE" id="PS51371"/>
    </source>
</evidence>
<dbReference type="CDD" id="cd04607">
    <property type="entry name" value="CBS_pair_NTP_transferase_assoc"/>
    <property type="match status" value="1"/>
</dbReference>
<proteinExistence type="predicted"/>
<dbReference type="GeneID" id="94727262"/>
<reference evidence="3 4" key="1">
    <citation type="submission" date="2024-09" db="EMBL/GenBank/DDBJ databases">
        <authorList>
            <person name="Zhang Y."/>
        </authorList>
    </citation>
    <scope>NUCLEOTIDE SEQUENCE [LARGE SCALE GENOMIC DNA]</scope>
    <source>
        <strain evidence="3 4">ZJ318</strain>
    </source>
</reference>
<dbReference type="Proteomes" id="UP001576708">
    <property type="component" value="Unassembled WGS sequence"/>
</dbReference>
<dbReference type="InterPro" id="IPR005835">
    <property type="entry name" value="NTP_transferase_dom"/>
</dbReference>
<evidence type="ECO:0000256" key="1">
    <source>
        <dbReference type="PROSITE-ProRule" id="PRU00703"/>
    </source>
</evidence>
<dbReference type="EMBL" id="JBHFGU010000002">
    <property type="protein sequence ID" value="MFB2619295.1"/>
    <property type="molecule type" value="Genomic_DNA"/>
</dbReference>
<dbReference type="PANTHER" id="PTHR22572">
    <property type="entry name" value="SUGAR-1-PHOSPHATE GUANYL TRANSFERASE"/>
    <property type="match status" value="1"/>
</dbReference>
<dbReference type="PROSITE" id="PS51371">
    <property type="entry name" value="CBS"/>
    <property type="match status" value="1"/>
</dbReference>
<accession>A0ABV4VG70</accession>
<comment type="caution">
    <text evidence="3">The sequence shown here is derived from an EMBL/GenBank/DDBJ whole genome shotgun (WGS) entry which is preliminary data.</text>
</comment>
<dbReference type="InterPro" id="IPR029044">
    <property type="entry name" value="Nucleotide-diphossugar_trans"/>
</dbReference>
<gene>
    <name evidence="3" type="ORF">ACE02W_05665</name>
</gene>
<dbReference type="InterPro" id="IPR046342">
    <property type="entry name" value="CBS_dom_sf"/>
</dbReference>
<dbReference type="InterPro" id="IPR050486">
    <property type="entry name" value="Mannose-1P_guanyltransferase"/>
</dbReference>
<dbReference type="Gene3D" id="3.10.580.10">
    <property type="entry name" value="CBS-domain"/>
    <property type="match status" value="1"/>
</dbReference>
<feature type="domain" description="CBS" evidence="2">
    <location>
        <begin position="1"/>
        <end position="59"/>
    </location>
</feature>
<dbReference type="RefSeq" id="WP_220057648.1">
    <property type="nucleotide sequence ID" value="NZ_CP080412.1"/>
</dbReference>
<name>A0ABV4VG70_9GAMM</name>
<dbReference type="Pfam" id="PF00483">
    <property type="entry name" value="NTP_transferase"/>
    <property type="match status" value="1"/>
</dbReference>
<protein>
    <submittedName>
        <fullName evidence="3">Nucleotidyltransferase family protein</fullName>
    </submittedName>
</protein>
<evidence type="ECO:0000313" key="3">
    <source>
        <dbReference type="EMBL" id="MFB2619295.1"/>
    </source>
</evidence>
<dbReference type="Gene3D" id="3.90.550.10">
    <property type="entry name" value="Spore Coat Polysaccharide Biosynthesis Protein SpsA, Chain A"/>
    <property type="match status" value="1"/>
</dbReference>
<keyword evidence="4" id="KW-1185">Reference proteome</keyword>
<dbReference type="SUPFAM" id="SSF54631">
    <property type="entry name" value="CBS-domain pair"/>
    <property type="match status" value="1"/>
</dbReference>
<evidence type="ECO:0000313" key="4">
    <source>
        <dbReference type="Proteomes" id="UP001576708"/>
    </source>
</evidence>
<dbReference type="Pfam" id="PF00571">
    <property type="entry name" value="CBS"/>
    <property type="match status" value="1"/>
</dbReference>
<organism evidence="3 4">
    <name type="scientific">Shewanella mangrovisoli</name>
    <dbReference type="NCBI Taxonomy" id="2864211"/>
    <lineage>
        <taxon>Bacteria</taxon>
        <taxon>Pseudomonadati</taxon>
        <taxon>Pseudomonadota</taxon>
        <taxon>Gammaproteobacteria</taxon>
        <taxon>Alteromonadales</taxon>
        <taxon>Shewanellaceae</taxon>
        <taxon>Shewanella</taxon>
    </lineage>
</organism>
<dbReference type="SUPFAM" id="SSF53448">
    <property type="entry name" value="Nucleotide-diphospho-sugar transferases"/>
    <property type="match status" value="1"/>
</dbReference>
<dbReference type="CDD" id="cd06426">
    <property type="entry name" value="NTP_transferase_like_2"/>
    <property type="match status" value="1"/>
</dbReference>
<keyword evidence="1" id="KW-0129">CBS domain</keyword>
<dbReference type="InterPro" id="IPR000644">
    <property type="entry name" value="CBS_dom"/>
</dbReference>